<evidence type="ECO:0000256" key="6">
    <source>
        <dbReference type="HAMAP-Rule" id="MF_03029"/>
    </source>
</evidence>
<dbReference type="GO" id="GO:0043021">
    <property type="term" value="F:ribonucleoprotein complex binding"/>
    <property type="evidence" value="ECO:0007669"/>
    <property type="project" value="UniProtKB-UniRule"/>
</dbReference>
<dbReference type="InterPro" id="IPR036322">
    <property type="entry name" value="WD40_repeat_dom_sf"/>
</dbReference>
<dbReference type="PRINTS" id="PR00320">
    <property type="entry name" value="GPROTEINBRPT"/>
</dbReference>
<dbReference type="CDD" id="cd00200">
    <property type="entry name" value="WD40"/>
    <property type="match status" value="1"/>
</dbReference>
<evidence type="ECO:0000313" key="10">
    <source>
        <dbReference type="Proteomes" id="UP000242146"/>
    </source>
</evidence>
<dbReference type="STRING" id="101127.A0A1X2G313"/>
<name>A0A1X2G313_9FUNG</name>
<evidence type="ECO:0000256" key="5">
    <source>
        <dbReference type="ARBA" id="ARBA00023242"/>
    </source>
</evidence>
<organism evidence="9 10">
    <name type="scientific">Hesseltinella vesiculosa</name>
    <dbReference type="NCBI Taxonomy" id="101127"/>
    <lineage>
        <taxon>Eukaryota</taxon>
        <taxon>Fungi</taxon>
        <taxon>Fungi incertae sedis</taxon>
        <taxon>Mucoromycota</taxon>
        <taxon>Mucoromycotina</taxon>
        <taxon>Mucoromycetes</taxon>
        <taxon>Mucorales</taxon>
        <taxon>Cunninghamellaceae</taxon>
        <taxon>Hesseltinella</taxon>
    </lineage>
</organism>
<sequence>MSKQEQVQIRLTTKQPKYSVNDAPILVPSTLKRYGLSELVNNLLDLDTHVPFEFLIDGEILRTSIAKYLAERHLSTENIVVIEYMESMLPPQKLASFQHDDWISSVKGYANNYLTGSYDNNVRLWNDSGECVYTLTGHKDAVKAVDIGLNQDGFLTIFSAGMDRKAMVWQITGDEPNLLYECNGHSDGIQCLTVSKSLSHFATASNDSTIRIWSNSAPTEDEASANVAHTKKKKRVENAGQIKTSATLLEGHIGAVNDIAFNEDQPNILYSGGWDHSIRSWDIDQQVNTMTKNCEKVVLAVDYSNYSGLIATGHTDSDIRLWDPRSEDGVNVKLSLRGHQKWVSSVSWAPQSAYTLCSGSYDGTVRVWDIRSKGSVYTMEEGQEKMFAVDWCDGRILSGGESQMLSIFETGSLSLSQS</sequence>
<comment type="subcellular location">
    <subcellularLocation>
        <location evidence="6">Nucleus</location>
        <location evidence="6">Nucleolus</location>
    </subcellularLocation>
    <subcellularLocation>
        <location evidence="6">Nucleus</location>
        <location evidence="6">Nucleoplasm</location>
    </subcellularLocation>
</comment>
<dbReference type="GO" id="GO:0030687">
    <property type="term" value="C:preribosome, large subunit precursor"/>
    <property type="evidence" value="ECO:0007669"/>
    <property type="project" value="UniProtKB-UniRule"/>
</dbReference>
<comment type="similarity">
    <text evidence="6">Belongs to the WD repeat WDR12/YTM1 family.</text>
</comment>
<keyword evidence="3 7" id="KW-0853">WD repeat</keyword>
<dbReference type="PANTHER" id="PTHR19855:SF11">
    <property type="entry name" value="RIBOSOME BIOGENESIS PROTEIN WDR12"/>
    <property type="match status" value="1"/>
</dbReference>
<keyword evidence="5 6" id="KW-0539">Nucleus</keyword>
<evidence type="ECO:0000256" key="7">
    <source>
        <dbReference type="PROSITE-ProRule" id="PRU00221"/>
    </source>
</evidence>
<evidence type="ECO:0000259" key="8">
    <source>
        <dbReference type="Pfam" id="PF08154"/>
    </source>
</evidence>
<keyword evidence="1 6" id="KW-0690">Ribosome biogenesis</keyword>
<dbReference type="Pfam" id="PF00400">
    <property type="entry name" value="WD40"/>
    <property type="match status" value="6"/>
</dbReference>
<dbReference type="GO" id="GO:0110136">
    <property type="term" value="P:protein-RNA complex remodeling"/>
    <property type="evidence" value="ECO:0007669"/>
    <property type="project" value="EnsemblFungi"/>
</dbReference>
<feature type="domain" description="NLE" evidence="8">
    <location>
        <begin position="7"/>
        <end position="69"/>
    </location>
</feature>
<evidence type="ECO:0000256" key="1">
    <source>
        <dbReference type="ARBA" id="ARBA00022517"/>
    </source>
</evidence>
<dbReference type="SMART" id="SM00320">
    <property type="entry name" value="WD40"/>
    <property type="match status" value="7"/>
</dbReference>
<evidence type="ECO:0000256" key="2">
    <source>
        <dbReference type="ARBA" id="ARBA00022552"/>
    </source>
</evidence>
<comment type="subunit">
    <text evidence="6">Component of the NOP7 complex, composed of ERB1, NOP7 and YTM1. Within the NOP7 complex ERB1 appears to interact directly with NOP7 and YTM1. The NOP7 complex also associates with the 66S pre-ribosome.</text>
</comment>
<comment type="caution">
    <text evidence="9">The sequence shown here is derived from an EMBL/GenBank/DDBJ whole genome shotgun (WGS) entry which is preliminary data.</text>
</comment>
<dbReference type="InterPro" id="IPR001680">
    <property type="entry name" value="WD40_rpt"/>
</dbReference>
<evidence type="ECO:0000313" key="9">
    <source>
        <dbReference type="EMBL" id="ORX43340.1"/>
    </source>
</evidence>
<keyword evidence="4" id="KW-0677">Repeat</keyword>
<keyword evidence="10" id="KW-1185">Reference proteome</keyword>
<dbReference type="AlphaFoldDB" id="A0A1X2G313"/>
<dbReference type="InterPro" id="IPR020472">
    <property type="entry name" value="WD40_PAC1"/>
</dbReference>
<dbReference type="GO" id="GO:0051276">
    <property type="term" value="P:chromosome organization"/>
    <property type="evidence" value="ECO:0007669"/>
    <property type="project" value="EnsemblFungi"/>
</dbReference>
<dbReference type="GO" id="GO:0000466">
    <property type="term" value="P:maturation of 5.8S rRNA from tricistronic rRNA transcript (SSU-rRNA, 5.8S rRNA, LSU-rRNA)"/>
    <property type="evidence" value="ECO:0007669"/>
    <property type="project" value="UniProtKB-UniRule"/>
</dbReference>
<feature type="repeat" description="WD" evidence="7">
    <location>
        <begin position="291"/>
        <end position="332"/>
    </location>
</feature>
<gene>
    <name evidence="6" type="primary">YTM1</name>
    <name evidence="9" type="ORF">DM01DRAFT_1340797</name>
</gene>
<feature type="repeat" description="WD" evidence="7">
    <location>
        <begin position="249"/>
        <end position="291"/>
    </location>
</feature>
<dbReference type="InterPro" id="IPR012972">
    <property type="entry name" value="NLE"/>
</dbReference>
<accession>A0A1X2G313</accession>
<dbReference type="PROSITE" id="PS00678">
    <property type="entry name" value="WD_REPEATS_1"/>
    <property type="match status" value="2"/>
</dbReference>
<proteinExistence type="inferred from homology"/>
<comment type="function">
    <text evidence="6">Component of the NOP7 complex, which is required for maturation of the 25S and 5.8S ribosomal RNAs and formation of the 60S ribosome.</text>
</comment>
<evidence type="ECO:0000256" key="3">
    <source>
        <dbReference type="ARBA" id="ARBA00022574"/>
    </source>
</evidence>
<dbReference type="InterPro" id="IPR015943">
    <property type="entry name" value="WD40/YVTN_repeat-like_dom_sf"/>
</dbReference>
<dbReference type="Proteomes" id="UP000242146">
    <property type="component" value="Unassembled WGS sequence"/>
</dbReference>
<protein>
    <recommendedName>
        <fullName evidence="6">Ribosome biogenesis protein YTM1</fullName>
    </recommendedName>
</protein>
<reference evidence="9 10" key="1">
    <citation type="submission" date="2016-07" db="EMBL/GenBank/DDBJ databases">
        <title>Pervasive Adenine N6-methylation of Active Genes in Fungi.</title>
        <authorList>
            <consortium name="DOE Joint Genome Institute"/>
            <person name="Mondo S.J."/>
            <person name="Dannebaum R.O."/>
            <person name="Kuo R.C."/>
            <person name="Labutti K."/>
            <person name="Haridas S."/>
            <person name="Kuo A."/>
            <person name="Salamov A."/>
            <person name="Ahrendt S.R."/>
            <person name="Lipzen A."/>
            <person name="Sullivan W."/>
            <person name="Andreopoulos W.B."/>
            <person name="Clum A."/>
            <person name="Lindquist E."/>
            <person name="Daum C."/>
            <person name="Ramamoorthy G.K."/>
            <person name="Gryganskyi A."/>
            <person name="Culley D."/>
            <person name="Magnuson J.K."/>
            <person name="James T.Y."/>
            <person name="O'Malley M.A."/>
            <person name="Stajich J.E."/>
            <person name="Spatafora J.W."/>
            <person name="Visel A."/>
            <person name="Grigoriev I.V."/>
        </authorList>
    </citation>
    <scope>NUCLEOTIDE SEQUENCE [LARGE SCALE GENOMIC DNA]</scope>
    <source>
        <strain evidence="9 10">NRRL 3301</strain>
    </source>
</reference>
<keyword evidence="2 6" id="KW-0698">rRNA processing</keyword>
<dbReference type="PANTHER" id="PTHR19855">
    <property type="entry name" value="WD40 REPEAT PROTEIN 12, 37"/>
    <property type="match status" value="1"/>
</dbReference>
<dbReference type="PROSITE" id="PS50082">
    <property type="entry name" value="WD_REPEATS_2"/>
    <property type="match status" value="4"/>
</dbReference>
<dbReference type="HAMAP" id="MF_03029">
    <property type="entry name" value="WDR12"/>
    <property type="match status" value="1"/>
</dbReference>
<dbReference type="InterPro" id="IPR028599">
    <property type="entry name" value="WDR12/Ytm1"/>
</dbReference>
<dbReference type="Pfam" id="PF08154">
    <property type="entry name" value="NLE"/>
    <property type="match status" value="1"/>
</dbReference>
<dbReference type="PROSITE" id="PS50294">
    <property type="entry name" value="WD_REPEATS_REGION"/>
    <property type="match status" value="3"/>
</dbReference>
<dbReference type="GO" id="GO:0000463">
    <property type="term" value="P:maturation of LSU-rRNA from tricistronic rRNA transcript (SSU-rRNA, 5.8S rRNA, LSU-rRNA)"/>
    <property type="evidence" value="ECO:0007669"/>
    <property type="project" value="UniProtKB-UniRule"/>
</dbReference>
<dbReference type="GO" id="GO:0005654">
    <property type="term" value="C:nucleoplasm"/>
    <property type="evidence" value="ECO:0007669"/>
    <property type="project" value="UniProtKB-SubCell"/>
</dbReference>
<dbReference type="SUPFAM" id="SSF50978">
    <property type="entry name" value="WD40 repeat-like"/>
    <property type="match status" value="1"/>
</dbReference>
<dbReference type="Gene3D" id="2.130.10.10">
    <property type="entry name" value="YVTN repeat-like/Quinoprotein amine dehydrogenase"/>
    <property type="match status" value="1"/>
</dbReference>
<feature type="repeat" description="WD" evidence="7">
    <location>
        <begin position="336"/>
        <end position="378"/>
    </location>
</feature>
<evidence type="ECO:0000256" key="4">
    <source>
        <dbReference type="ARBA" id="ARBA00022737"/>
    </source>
</evidence>
<dbReference type="EMBL" id="MCGT01000056">
    <property type="protein sequence ID" value="ORX43340.1"/>
    <property type="molecule type" value="Genomic_DNA"/>
</dbReference>
<dbReference type="GO" id="GO:0070545">
    <property type="term" value="C:PeBoW complex"/>
    <property type="evidence" value="ECO:0007669"/>
    <property type="project" value="EnsemblFungi"/>
</dbReference>
<feature type="repeat" description="WD" evidence="7">
    <location>
        <begin position="182"/>
        <end position="214"/>
    </location>
</feature>
<dbReference type="OrthoDB" id="10251381at2759"/>
<dbReference type="InterPro" id="IPR019775">
    <property type="entry name" value="WD40_repeat_CS"/>
</dbReference>